<feature type="signal peptide" evidence="2">
    <location>
        <begin position="1"/>
        <end position="28"/>
    </location>
</feature>
<protein>
    <recommendedName>
        <fullName evidence="5">Lipoprotein</fullName>
    </recommendedName>
</protein>
<feature type="chain" id="PRO_5045904165" description="Lipoprotein" evidence="2">
    <location>
        <begin position="29"/>
        <end position="363"/>
    </location>
</feature>
<evidence type="ECO:0000313" key="3">
    <source>
        <dbReference type="EMBL" id="APR65370.1"/>
    </source>
</evidence>
<feature type="compositionally biased region" description="Low complexity" evidence="1">
    <location>
        <begin position="162"/>
        <end position="195"/>
    </location>
</feature>
<evidence type="ECO:0008006" key="5">
    <source>
        <dbReference type="Google" id="ProtNLM"/>
    </source>
</evidence>
<evidence type="ECO:0000256" key="1">
    <source>
        <dbReference type="SAM" id="MobiDB-lite"/>
    </source>
</evidence>
<keyword evidence="3" id="KW-0614">Plasmid</keyword>
<organism evidence="3 4">
    <name type="scientific">Borrelia anserina Es</name>
    <dbReference type="NCBI Taxonomy" id="1365188"/>
    <lineage>
        <taxon>Bacteria</taxon>
        <taxon>Pseudomonadati</taxon>
        <taxon>Spirochaetota</taxon>
        <taxon>Spirochaetia</taxon>
        <taxon>Spirochaetales</taxon>
        <taxon>Borreliaceae</taxon>
        <taxon>Borrelia</taxon>
    </lineage>
</organism>
<feature type="compositionally biased region" description="Polar residues" evidence="1">
    <location>
        <begin position="259"/>
        <end position="268"/>
    </location>
</feature>
<dbReference type="Proteomes" id="UP000185502">
    <property type="component" value="Plasmid lpA89"/>
</dbReference>
<evidence type="ECO:0000256" key="2">
    <source>
        <dbReference type="SAM" id="SignalP"/>
    </source>
</evidence>
<feature type="compositionally biased region" description="Polar residues" evidence="1">
    <location>
        <begin position="147"/>
        <end position="161"/>
    </location>
</feature>
<keyword evidence="4" id="KW-1185">Reference proteome</keyword>
<keyword evidence="2" id="KW-0732">Signal</keyword>
<feature type="region of interest" description="Disordered" evidence="1">
    <location>
        <begin position="146"/>
        <end position="268"/>
    </location>
</feature>
<evidence type="ECO:0000313" key="4">
    <source>
        <dbReference type="Proteomes" id="UP000185502"/>
    </source>
</evidence>
<proteinExistence type="predicted"/>
<feature type="compositionally biased region" description="Basic residues" evidence="1">
    <location>
        <begin position="235"/>
        <end position="249"/>
    </location>
</feature>
<dbReference type="EMBL" id="CP014325">
    <property type="protein sequence ID" value="APR65370.1"/>
    <property type="molecule type" value="Genomic_DNA"/>
</dbReference>
<sequence length="363" mass="39326">MRRLIYKNFMRRFNIFVFLSALSLSCNNAPGEGFMGVFSNPIDQKIVSDADSQNSEVVSLGLAISEALNIVIKDIDSDEVTIDGIKAGIHVLEYFFKVMLQGVEHIAPISMKGIEVAMDVFQEAGSFAITLLQDLGSSFLGKDSSGDDTSSVALSNTPQQMTTNTVESSTVVSNTDSSDSVVSVSDEVTTDSSTDAAQESSGVDTSVSDVKAAVPSSVHQENEITKNGVALRPGAARKRKRGKSLKSRPKQSVAAQKPAQKTVSVQKSQEVDFDERALKFAKWLSVNNKRRLKEIIGLLGQMAGHDKGSNSYDLSDLGHYSVSMYSLVKEILRSSGPEITDSSSQANVKLFRALKEKLKNKVR</sequence>
<feature type="compositionally biased region" description="Polar residues" evidence="1">
    <location>
        <begin position="196"/>
        <end position="208"/>
    </location>
</feature>
<gene>
    <name evidence="3" type="ORF">N187_A51</name>
</gene>
<dbReference type="PROSITE" id="PS51257">
    <property type="entry name" value="PROKAR_LIPOPROTEIN"/>
    <property type="match status" value="1"/>
</dbReference>
<accession>A0ABN4UB21</accession>
<reference evidence="3" key="1">
    <citation type="submission" date="2016-02" db="EMBL/GenBank/DDBJ databases">
        <title>lpA89 plasmid of the avian spirochetosis agent Borrelia anserina Es.</title>
        <authorList>
            <person name="Elbir H."/>
            <person name="Sitlani P."/>
            <person name="Bergstroem S."/>
            <person name="Barbour A.G."/>
        </authorList>
    </citation>
    <scope>NUCLEOTIDE SEQUENCE [LARGE SCALE GENOMIC DNA]</scope>
    <source>
        <strain evidence="3">Es</strain>
        <plasmid evidence="3">lpA89</plasmid>
    </source>
</reference>
<geneLocation type="plasmid" evidence="3 4">
    <name>lpA89</name>
</geneLocation>
<name>A0ABN4UB21_BORAN</name>